<evidence type="ECO:0000256" key="3">
    <source>
        <dbReference type="ARBA" id="ARBA00022691"/>
    </source>
</evidence>
<dbReference type="InterPro" id="IPR012837">
    <property type="entry name" value="NrdG"/>
</dbReference>
<dbReference type="SFLD" id="SFLDS00029">
    <property type="entry name" value="Radical_SAM"/>
    <property type="match status" value="1"/>
</dbReference>
<dbReference type="SFLD" id="SFLDG01066">
    <property type="entry name" value="organic_radical-activating_enz"/>
    <property type="match status" value="1"/>
</dbReference>
<evidence type="ECO:0000256" key="4">
    <source>
        <dbReference type="ARBA" id="ARBA00022723"/>
    </source>
</evidence>
<dbReference type="NCBIfam" id="TIGR02491">
    <property type="entry name" value="NrdG"/>
    <property type="match status" value="1"/>
</dbReference>
<evidence type="ECO:0000256" key="1">
    <source>
        <dbReference type="ARBA" id="ARBA00001966"/>
    </source>
</evidence>
<proteinExistence type="inferred from homology"/>
<sequence>MNLAGYIPESIVDGLGLRAVIFISGCFHNCPGCHSPHTHDKGYGREFTEEKQWEIINDIKTNPLLSGITLSGGDCFFSAKEVIQFVVKLKNEIPNINIWAYTGFTIEQLMSKQDSKYRLLEMCDVLVDGRFVLEERDLTLKYRGSRNQRIINIRESMKQNKVVLYES</sequence>
<keyword evidence="5" id="KW-0408">Iron</keyword>
<dbReference type="Pfam" id="PF13353">
    <property type="entry name" value="Fer4_12"/>
    <property type="match status" value="1"/>
</dbReference>
<dbReference type="RefSeq" id="WP_150456526.1">
    <property type="nucleotide sequence ID" value="NZ_VYKK01000004.1"/>
</dbReference>
<evidence type="ECO:0000256" key="7">
    <source>
        <dbReference type="PIRNR" id="PIRNR000368"/>
    </source>
</evidence>
<dbReference type="Proteomes" id="UP000367750">
    <property type="component" value="Unassembled WGS sequence"/>
</dbReference>
<comment type="function">
    <text evidence="7">Activation of anaerobic ribonucleoside-triphosphate reductase under anaerobic conditions by generation of an organic free radical, using S-adenosylmethionine and reduced flavodoxin as cosubstrates to produce 5'-deoxy-adenosine.</text>
</comment>
<keyword evidence="6" id="KW-0411">Iron-sulfur</keyword>
<dbReference type="Gene3D" id="3.20.20.70">
    <property type="entry name" value="Aldolase class I"/>
    <property type="match status" value="1"/>
</dbReference>
<evidence type="ECO:0000313" key="8">
    <source>
        <dbReference type="EMBL" id="KAA9007236.1"/>
    </source>
</evidence>
<dbReference type="PANTHER" id="PTHR30352:SF2">
    <property type="entry name" value="ANAEROBIC RIBONUCLEOSIDE-TRIPHOSPHATE REDUCTASE-ACTIVATING PROTEIN"/>
    <property type="match status" value="1"/>
</dbReference>
<keyword evidence="2" id="KW-0004">4Fe-4S</keyword>
<keyword evidence="9" id="KW-1185">Reference proteome</keyword>
<dbReference type="InterPro" id="IPR007197">
    <property type="entry name" value="rSAM"/>
</dbReference>
<comment type="cofactor">
    <cofactor evidence="1">
        <name>[4Fe-4S] cluster</name>
        <dbReference type="ChEBI" id="CHEBI:49883"/>
    </cofactor>
</comment>
<reference evidence="8 9" key="1">
    <citation type="submission" date="2019-09" db="EMBL/GenBank/DDBJ databases">
        <title>Bacillus ochoae sp. nov., Paenibacillus whitsoniae sp. nov., Paenibacillus spiritus sp. nov. Isolated from the Mars Exploration Rover during spacecraft assembly.</title>
        <authorList>
            <person name="Seuylemezian A."/>
            <person name="Vaishampayan P."/>
        </authorList>
    </citation>
    <scope>NUCLEOTIDE SEQUENCE [LARGE SCALE GENOMIC DNA]</scope>
    <source>
        <strain evidence="8 9">MER_111</strain>
    </source>
</reference>
<name>A0A5J5GGA5_9BACL</name>
<gene>
    <name evidence="8" type="primary">nrdG</name>
    <name evidence="8" type="ORF">F4V43_01750</name>
</gene>
<dbReference type="OrthoDB" id="9782387at2"/>
<comment type="similarity">
    <text evidence="7">Belongs to the organic radical-activating enzymes family.</text>
</comment>
<keyword evidence="3" id="KW-0949">S-adenosyl-L-methionine</keyword>
<dbReference type="PANTHER" id="PTHR30352">
    <property type="entry name" value="PYRUVATE FORMATE-LYASE-ACTIVATING ENZYME"/>
    <property type="match status" value="1"/>
</dbReference>
<dbReference type="AlphaFoldDB" id="A0A5J5GGA5"/>
<dbReference type="GO" id="GO:0051539">
    <property type="term" value="F:4 iron, 4 sulfur cluster binding"/>
    <property type="evidence" value="ECO:0007669"/>
    <property type="project" value="UniProtKB-KW"/>
</dbReference>
<keyword evidence="7" id="KW-0560">Oxidoreductase</keyword>
<evidence type="ECO:0000256" key="6">
    <source>
        <dbReference type="ARBA" id="ARBA00023014"/>
    </source>
</evidence>
<keyword evidence="4" id="KW-0479">Metal-binding</keyword>
<dbReference type="EMBL" id="VYKK01000004">
    <property type="protein sequence ID" value="KAA9007236.1"/>
    <property type="molecule type" value="Genomic_DNA"/>
</dbReference>
<evidence type="ECO:0000313" key="9">
    <source>
        <dbReference type="Proteomes" id="UP000367750"/>
    </source>
</evidence>
<dbReference type="PIRSF" id="PIRSF000368">
    <property type="entry name" value="NrdG"/>
    <property type="match status" value="1"/>
</dbReference>
<organism evidence="8 9">
    <name type="scientific">Paenibacillus spiritus</name>
    <dbReference type="NCBI Taxonomy" id="2496557"/>
    <lineage>
        <taxon>Bacteria</taxon>
        <taxon>Bacillati</taxon>
        <taxon>Bacillota</taxon>
        <taxon>Bacilli</taxon>
        <taxon>Bacillales</taxon>
        <taxon>Paenibacillaceae</taxon>
        <taxon>Paenibacillus</taxon>
    </lineage>
</organism>
<dbReference type="GO" id="GO:0004748">
    <property type="term" value="F:ribonucleoside-diphosphate reductase activity, thioredoxin disulfide as acceptor"/>
    <property type="evidence" value="ECO:0007669"/>
    <property type="project" value="TreeGrafter"/>
</dbReference>
<dbReference type="SFLD" id="SFLDF00299">
    <property type="entry name" value="anaerobic_ribonucleoside-triph"/>
    <property type="match status" value="1"/>
</dbReference>
<dbReference type="GO" id="GO:0046872">
    <property type="term" value="F:metal ion binding"/>
    <property type="evidence" value="ECO:0007669"/>
    <property type="project" value="UniProtKB-KW"/>
</dbReference>
<dbReference type="EC" id="1.97.1.-" evidence="7"/>
<evidence type="ECO:0000256" key="5">
    <source>
        <dbReference type="ARBA" id="ARBA00023004"/>
    </source>
</evidence>
<dbReference type="InterPro" id="IPR013785">
    <property type="entry name" value="Aldolase_TIM"/>
</dbReference>
<protein>
    <recommendedName>
        <fullName evidence="7">Anaerobic ribonucleoside-triphosphate reductase-activating protein</fullName>
        <ecNumber evidence="7">1.97.1.-</ecNumber>
    </recommendedName>
</protein>
<dbReference type="SFLD" id="SFLDG01063">
    <property type="entry name" value="activating_enzymes__group_1"/>
    <property type="match status" value="1"/>
</dbReference>
<evidence type="ECO:0000256" key="2">
    <source>
        <dbReference type="ARBA" id="ARBA00022485"/>
    </source>
</evidence>
<dbReference type="GO" id="GO:0043365">
    <property type="term" value="F:[formate-C-acetyltransferase]-activating enzyme activity"/>
    <property type="evidence" value="ECO:0007669"/>
    <property type="project" value="InterPro"/>
</dbReference>
<accession>A0A5J5GGA5</accession>
<dbReference type="InterPro" id="IPR034457">
    <property type="entry name" value="Organic_radical-activating"/>
</dbReference>
<comment type="caution">
    <text evidence="8">The sequence shown here is derived from an EMBL/GenBank/DDBJ whole genome shotgun (WGS) entry which is preliminary data.</text>
</comment>
<dbReference type="InterPro" id="IPR058240">
    <property type="entry name" value="rSAM_sf"/>
</dbReference>
<dbReference type="SUPFAM" id="SSF102114">
    <property type="entry name" value="Radical SAM enzymes"/>
    <property type="match status" value="1"/>
</dbReference>